<feature type="chain" id="PRO_5047014395" description="Porin" evidence="1">
    <location>
        <begin position="27"/>
        <end position="435"/>
    </location>
</feature>
<keyword evidence="1" id="KW-0732">Signal</keyword>
<name>A0ABS1C631_9BACT</name>
<organism evidence="2 3">
    <name type="scientific">Adhaeribacter terrigena</name>
    <dbReference type="NCBI Taxonomy" id="2793070"/>
    <lineage>
        <taxon>Bacteria</taxon>
        <taxon>Pseudomonadati</taxon>
        <taxon>Bacteroidota</taxon>
        <taxon>Cytophagia</taxon>
        <taxon>Cytophagales</taxon>
        <taxon>Hymenobacteraceae</taxon>
        <taxon>Adhaeribacter</taxon>
    </lineage>
</organism>
<evidence type="ECO:0008006" key="4">
    <source>
        <dbReference type="Google" id="ProtNLM"/>
    </source>
</evidence>
<sequence>MKSLLKYFVLLFILFSGVLTVRPALAQIPSNPAETDSIKTVAEHLPGMGFRLVTKKEGTLNFATYLTSRYLNQQGINSSYTDAFGRTFNLQKRNDLQFQKVMLYFKGWLFDLNFRYLLYGWTSGSNNGQNGSVIIAGNVQYKISDFLDLGVGVGGLPTSRSMIGNWPHWLRQDARPMGEEFFRGSFTTGVWAQGKITNSLFYKTMVGNNLSQMGIDAGQLDDEFDTWSTALLWKTENFGNLATYGDFEKVQTPAFMLGASYTRSDETRESQPGIEAPENTQLRLSDGTRIFFANTIADSSSVHAARYRMASFNGGLKYKGISLDGEYFLRWLTDFKADGRLPFSELFDHGFTAQAAYMLIDKTLMVYSTGSYINGEYGKPWEITAGLNWYPHKNRTLRINSEVISVERSPVGYLSYPTVVGATGTVFMMNLELFY</sequence>
<reference evidence="2 3" key="1">
    <citation type="submission" date="2020-12" db="EMBL/GenBank/DDBJ databases">
        <title>Bacterial novel species Adhaeribacter sp. BT258 isolated from soil.</title>
        <authorList>
            <person name="Jung H.-Y."/>
        </authorList>
    </citation>
    <scope>NUCLEOTIDE SEQUENCE [LARGE SCALE GENOMIC DNA]</scope>
    <source>
        <strain evidence="2 3">BT258</strain>
    </source>
</reference>
<protein>
    <recommendedName>
        <fullName evidence="4">Porin</fullName>
    </recommendedName>
</protein>
<keyword evidence="3" id="KW-1185">Reference proteome</keyword>
<evidence type="ECO:0000313" key="3">
    <source>
        <dbReference type="Proteomes" id="UP000644147"/>
    </source>
</evidence>
<proteinExistence type="predicted"/>
<dbReference type="RefSeq" id="WP_200507563.1">
    <property type="nucleotide sequence ID" value="NZ_JAEHFX010000011.1"/>
</dbReference>
<accession>A0ABS1C631</accession>
<gene>
    <name evidence="2" type="ORF">I5M27_16980</name>
</gene>
<dbReference type="EMBL" id="JAEHFX010000011">
    <property type="protein sequence ID" value="MBK0404691.1"/>
    <property type="molecule type" value="Genomic_DNA"/>
</dbReference>
<feature type="signal peptide" evidence="1">
    <location>
        <begin position="1"/>
        <end position="26"/>
    </location>
</feature>
<dbReference type="InterPro" id="IPR023614">
    <property type="entry name" value="Porin_dom_sf"/>
</dbReference>
<evidence type="ECO:0000313" key="2">
    <source>
        <dbReference type="EMBL" id="MBK0404691.1"/>
    </source>
</evidence>
<dbReference type="Gene3D" id="2.40.160.10">
    <property type="entry name" value="Porin"/>
    <property type="match status" value="1"/>
</dbReference>
<dbReference type="Proteomes" id="UP000644147">
    <property type="component" value="Unassembled WGS sequence"/>
</dbReference>
<comment type="caution">
    <text evidence="2">The sequence shown here is derived from an EMBL/GenBank/DDBJ whole genome shotgun (WGS) entry which is preliminary data.</text>
</comment>
<evidence type="ECO:0000256" key="1">
    <source>
        <dbReference type="SAM" id="SignalP"/>
    </source>
</evidence>